<sequence>MNNLIKTMNISEGNDKLVGGGKVDESIRKENNKKQKKEHNTSFYYEVYHKLKIYYEYSINEEERKNKCFLKNKNPLTEITKLQDELVSFFDGNIELFSNPFYFLNYEEDNNINKNDLKNYLGTKYPNLLNIMEDVIKCSLIINRNVYYVCDLFNDVYKNIEKNNIHTEISKTIYINEVLKECIEKENLIIMIFLEILIYINRNEKIGITLDNDNKSMKHEYFSEKEDNYTDNELKKNEEVKSSSDNSSLTNNSLASLNISKKKKKKNINNKKINGDKFSYYVLVNLTENDFVENIFLEIDKIIKFLIKFDGICDKAEYAFNYKTHKINILFNLLDLLFLYFSKFHANINNISSIFKSINHLVSTKYFDFISTDYYVKELDNLLFLESQKKNKKIIKYIKNIKNSKLISQVDDYYKLDINISDSGLNKFDIFSENGLNSSVYKSLNFEPSTIFPKINQSLESGITNFQGKNVSNPISIGNTNSIPNIIITEPNENMSNINQKTQNLVDVDTLNKFSNNIVTNNQINYSNFHSEINNLRGKNSGNTMINPQNKCGIKNNIFNKCLDCTGYWYSCNCSLNNFEKSTLTLSTQISLLLILCLHPNIDKYVYEKRKNIKINNSSSPDGINISVQSSGKENINELLELKKKKIDFENFQTPTIWKYNCMSTEKDYKHLMGIKNNYIISENYISENISYYYLFFSKITEAKKKKKYNKIEEKPVEEFWNDKIFQDASNDGITGSCSYDSNILMLKFVIGLFINSKEDILSSIFDDNIFKVLRNFILKKISSYTLIGNLIFHLFHSIFLSAFIKNGRTTDVWNTFIDSHIKRDFNLKRKKKIDNKDANIFKDTITSSNNNTASFIQDNAQTRQNFDGINKNINISQHRMGSDSLLNRTIQNPSDLYMHQNSYRNMHNNIIYIYKKKGEYIIDILAFLKILCINYPRLITKYVCILKNIINRYHSRIMEFSEIDDTFYHHNLEQIHEIDNSGSRNGVNTIPTRNSKNEHDKYSQLKENKYYNINEERRMIIMKYRSLKLIAEEKMKICIDFYSDIFVQILDFASVLCNNIYDLKIIENVVMCFKTPLTANLNIFNLIKKLFNQFTCALNGKFNEFSKITNKQHIYEKTRGNTKSGVVLNGNFNIIDDETSNDITNNGFIDSINIDSTNNGQVNVKNSRDLYRNVFGRSVNISSNQNATTSSNNNVSLFSSYKDGNGKNGNGEEEYENGNYNNSYDGNDYRYDDNDDDYCSNAYFTYINYFKLNLLEKLFEQNNYLKEILKNNNVMEYLEKNNAYLRNLIKENYLVEKHINDKKIFKNYASNLDAYNKLLSYENDYTASARDANKILQDIEQSNNKLKLFLNFKGVTSLFGAQVNPISYVGGLQNNLDNNSLQLQSSMSNFLENLLEEKNCINYLLADNKVAENLLRENNILKYEYNKYNMIDLFFKNKTEENQLDNIKSIMLTEYNVNKIFSYEKRFKILKTNFDGSYNNKEAIKFFFEDNKEAINFFKDKKNEPPIFKDDDSSSLNENIMNRAKVILKRELEDDSKSYIDARYLLNNIFEKRFYPYNCIKMLEKCLLFLSSVNNNKLCYYMPLNKNLLVDYILLEQYENASGNTASSTSMDIANMHLQENNNVNKLFPDDDEKNPFRIRNKKYNNMISLIDTQNYINTTQFKNVFIHNLNMHSNKKSKDKHKIVKHYKTLHLLDMLYEIVKTKGNSSLDLLNLKCLSLEILCSSFVKNSSSALSVLCIITNIFPDLFLDVVKQFKDQNDQLKKKLDFLDKEASIENPKYKKIEQLTNNLSVPKINLKVIIIFMKCVNFLIYIIGIKRKFNMSLTKIWHFFNNIEKIKEIDAKMKSKKPMNSNSSTKTQNCAFFDIFYNFDDFFDEIDNEQNSEDAENCQNRNNNGQEFNILNMGKSNNIGNKICIESDQEKNGKNIKNNLEQGMNNNSTIGNNIKEINSNDFEDNENNDIYEKCLKKKLMISDDDKNVCKHLIVLTNYIVQNIFYNLINNFILKKIRDQKYEAEDFLDENIKLEIFTNKQENSMFKRRYNYYINKSKNIESQIITMQNDVNINTSNIYQIEQMLRQNNITFEPYINSQKMFDKAFSSNLGGNLSASIPTNSLNPFPTNFGIGTSTSQLGTSPIALGNSTSMSLFKQDNKGTNFSSMFNSSNTQTNILSGTSGNTLNNTSSLSTSNFNNSTNFLNPSQTNTTSHSIMDSQRTMFASTSRLLSPSQETLGLNSSSNNNTIRDASNSSLFNAPISSNNNIFKPQTGLNMFSTNSGTNTSSIFSTPQSNTTGLFGGSSLGNNNSNINDSRSSSIFGSNMQTNKNNPTISSFGSMLNQTSSTSNTGTNSLGLSGGFGLGSRPGMNTSNNLLLNNMDSKNSQLGGTLGASTSTSLFGANRSNSTLTNNTIFSSTTNTNSLLNPISQNNSTSNIFNKNPLGTSNTISNNSNLFSSPTASTSLFGANTTSQISSFGNTTSNMTQTTTSSLFNNSFGSQQNNITSSNNLLGLSSNNLALTGQGMNQQSSLFSNNSTGFSNNLMGNKGNSSYLFGNETNQNVMNNNASLFSTGNIYSHLGNEHNLQNILNREGINNINKLKEYYEDLKIKTNVLNAEIYKNKMELKKNEYNLQKEKRIQLIKEAKLRYMKSKSDINFKEKEMYILIVLVFMYFKLILKGPLPSTKNNKKLNTVMNERFDYLCDFRPTMYLFEQILGESNRFMNTFFNIIFLDNILHEENKNLEKIISKYKNDSDYITIYNKKKTLFRTNIEEEDDENKISDQFKDFKNIKNNLFTTLTPETYYKKKMEYIICSYSKESYNNILFHKIKSLGLSILKILFERDVLFIHMYNQWKNEKILYEKINKFHLNFNSINNNETSMNNMMNLNVNDSISESILNNNNNNIITSNFNDINSRGGEQIKEGLEAGASTGGDGKEINFTESLCTPICVHNFLFKNININSSTTYLILLLKNFFRTSEINKIIIYFILQIIIRDTKTTINILKRDAESFNYLKYALKNIFIYNLNQQKFNNSYIISNREIKMQNILNNFIDIPLLYYLKKKNNIKTKDSVISTRKDREFYERNKKNSISGNEVLNTSNWLSYINKHNSGNNEMDEIDLIYRVEKNKLESENSNMVLKTKKDGNYLFEEIEEGNSANSSYSTYNSYSSDISDNEYKKINNLKNKGHIGLNDNYSLRNEMILKYKNFKLKNSKRNKSKYVYDYLSDIDLIDTIKSKKICIFYDNKEKDEENDNITFYNLSSENINDNYSKNDYYNEIKSINYNVTGFCSSYNFLPINQFYTEKYDFIESELVYISDLKLYFYIKSFKRHSYFTKLLNIEKVSATSENDKYKTNTSENINDDINYEIKENNLSFSNLRRSGFDDSSLTSNKKIIINENDIIKYQNCEEKDIKFRTNNKLESENEQNDVNKIVEDEIKVFDFYNKLNKLNENMLFPNIFYDNKVDKMKYIEYIKKIAEKEQNENDGKYKNILNPINNILKTQKNEIEKQLSIELQKKNIYINNEYCEWIELSHLLNVDIDYNEIRGGLNKNNSVLNNYSRMPITKLILYFYEVITRKFLFLNNSDSLIESCVLSLLGLSFTPSKQMDKKNIITNIDESLELEENCFLNSLIKNVIVNFSNYEHVSETIKVGYNNNIAEIGEQHNDRKKRLLTNEKLNEFEFKDDLFINGQDEEEIILGNYINKADNENNFLNNENLYEMGSGLNNDNSKIVFLNKKRKDYYKKNIFLNNSNNLKQYNTFEKNIYFIKSLNIIYMLSKNKKIKEYIINLINTMWHNKYNVFYYITQNVNIEKLKDTEKIIFFKISLHILNIFIPILDHILINIDKHVEKFINLSFPNDKEDNNSIQIFESINNNATNNELGNKNNNIGPQKYCNIFHIINKENFNEKKNLFEFLNPIFTFDNAQNFINHYINIVKNYNDNYLKHYIYHYYLFNYNFEFQKIYNYSNLEHIHYIKSNKLCNDINEKCFNTKSRINEYNKKNVHLLYTNIINVYVNFCKILNSYKVSKHVNVNYTFNDGKYVENYENNNIDENVKNKILKPINIENENEFNFENLNEIIGNKSYLLKFLDDYYINENISKEEKKEHIEKNVYIYNSINYLNINYKNWLLVYKTYIEKITYLIDLILKIKNNTIKKKIYYLKNYFYIVNNIQRHLKSVTSLIKSSYYINFNIQITPILFIVYLFITIFFLSHNNKFAFKYLSCINKGFHNLFKGKNMLDFKNTENIDGEDDTNNDDDSGSEILKHNNKKNEINKKIKFYDEINGSKQGKESDAHLCDNDEFKIDHLKYNKKLKMSSVFSKQILTKEFQNNIINIPKAYNQDGSSNIINNFDKKTRTRYNNTSSSIHDDGIDTISNLQKGELYKSVFFINNNYNNNNNNSNNVGSKNLDDNKLYYDIHSEYYKLILKSNEFFGDLLQLLIILITKKHPVLNKYTIIYIYECLYTLLNIYHYSYCFAEKEYNSKNNKNMFISLIKRIDHNILNEFISTLFTDSYKNFFTNNNSTIPIYFYNNIYKFIDYNTEIFMIKNREELTDNASILESKNRVSMHNLIDSDNSDIGNYFLNKEQMYMKEKKKVHFADSEPTKIVNENKVDVKMSEEDNGVINLNFKNNFENKIHLNSRSLNLYEEIYCSNFLYNKNDLNLLSINLLIFLLTRIGIYEIDIKIDENNVKNLIKGNLFIFNKNSGNENENKILHTCFLLSALCDTSYINEFISSEDLFSLFLKSNIFNNLYEYKFNYLSNSISFLTFPTNFLENKNIYIPLPMLIISYITVILKVIDKKGLQLFNIIGKWITTNITIFTNHLIVNNYLMKSYEIVHEINNFTTYNHNLVYKCLCYASTCNFTREPSNNTSNSSNKPLNFVHESKTDVKTNKENDINDNTKYTENLINHSNVKLVNLDIIYSSTYYLLRLYKNYLLYIHQNYLNLKKLKIVENINKKKNNKSKKIKQNLTYMEKKLINKKGNIGEIDSSKNINRYINKFNDENNIPNKIPIQKENYFRNHFHPNYSEYESNEHNSDYDESESQDNEEEEEEEDEEEEEEKNIREMDSIKNNFSKLINSVYNEKNSQFIIGNYNNKNVLSNNMNTIFGNSNSNNGFIENNYFYIDKGLCFEFNEISLNICNIIKEHTYILQYVKDLLNILSIFVIYDISWKDENELVTTDIDSHKETRGNHYVNVKSDNNIDENNYNFDTKEMRRKNIRTHRILQNIIPKYSIKFHCINLCLDIIEYDIGIYDEYVQQYKTKYYEYIKIVLKVFMNTSFYYINIIKYENKHMLKSVSVAMKKLTNIIFFLLTNLIRKEKTTDEDKKKHALINKFLYDKNGFKKNAHEITTELFNCEDNIFTDKKCSLDHVKKFLENTEIDIHVLKKILTCIIYFTFAMLNNQKVNKINIENINLNHINKINLKKIANTYLENNNILKVFTFILQRSTQIYYLLYNYAMQS</sequence>
<gene>
    <name evidence="3" type="ORF">PBK173_000012500</name>
</gene>
<dbReference type="EMBL" id="LT160021">
    <property type="protein sequence ID" value="CXH81951.1"/>
    <property type="molecule type" value="Genomic_DNA"/>
</dbReference>
<evidence type="ECO:0000256" key="1">
    <source>
        <dbReference type="SAM" id="Coils"/>
    </source>
</evidence>
<organism evidence="3 4">
    <name type="scientific">Plasmodium berghei</name>
    <dbReference type="NCBI Taxonomy" id="5821"/>
    <lineage>
        <taxon>Eukaryota</taxon>
        <taxon>Sar</taxon>
        <taxon>Alveolata</taxon>
        <taxon>Apicomplexa</taxon>
        <taxon>Aconoidasida</taxon>
        <taxon>Haemosporida</taxon>
        <taxon>Plasmodiidae</taxon>
        <taxon>Plasmodium</taxon>
        <taxon>Plasmodium (Vinckeia)</taxon>
    </lineage>
</organism>
<keyword evidence="1" id="KW-0175">Coiled coil</keyword>
<proteinExistence type="predicted"/>
<protein>
    <submittedName>
        <fullName evidence="3">Uncharacterized protein</fullName>
    </submittedName>
</protein>
<dbReference type="PANTHER" id="PTHR23005:SF5">
    <property type="entry name" value="NUP637, PUTATIVE-RELATED"/>
    <property type="match status" value="1"/>
</dbReference>
<dbReference type="VEuPathDB" id="PlasmoDB:PBANKA_0107600"/>
<dbReference type="Proteomes" id="UP000069549">
    <property type="component" value="Chromosome 1"/>
</dbReference>
<reference evidence="3 4" key="1">
    <citation type="submission" date="2016-02" db="EMBL/GenBank/DDBJ databases">
        <authorList>
            <consortium name="Pathogen Informatics"/>
        </authorList>
    </citation>
    <scope>NUCLEOTIDE SEQUENCE [LARGE SCALE GENOMIC DNA]</scope>
    <source>
        <strain evidence="3 4">K173</strain>
    </source>
</reference>
<evidence type="ECO:0000256" key="2">
    <source>
        <dbReference type="SAM" id="MobiDB-lite"/>
    </source>
</evidence>
<feature type="compositionally biased region" description="Acidic residues" evidence="2">
    <location>
        <begin position="5018"/>
        <end position="5040"/>
    </location>
</feature>
<evidence type="ECO:0000313" key="4">
    <source>
        <dbReference type="Proteomes" id="UP000069549"/>
    </source>
</evidence>
<name>A0A0Y9TBL8_PLABE</name>
<accession>A0A0Y9TBL8</accession>
<dbReference type="PANTHER" id="PTHR23005">
    <property type="entry name" value="RETINITIS PIGMENTOSA 1 PROTEIN"/>
    <property type="match status" value="1"/>
</dbReference>
<evidence type="ECO:0000313" key="3">
    <source>
        <dbReference type="EMBL" id="CXH81951.1"/>
    </source>
</evidence>
<feature type="region of interest" description="Disordered" evidence="2">
    <location>
        <begin position="5005"/>
        <end position="5045"/>
    </location>
</feature>
<feature type="coiled-coil region" evidence="1">
    <location>
        <begin position="2589"/>
        <end position="2653"/>
    </location>
</feature>